<evidence type="ECO:0000256" key="1">
    <source>
        <dbReference type="SAM" id="MobiDB-lite"/>
    </source>
</evidence>
<evidence type="ECO:0000313" key="2">
    <source>
        <dbReference type="EMBL" id="KAK2196571.1"/>
    </source>
</evidence>
<sequence length="282" mass="31758">MDSPPVSDSAHESTDFDKMVSGSLECDEKLDRAFRDLGPEMYLIVDENKQRAITERNDHIRSLLPPAEKSKKDIKTNTSFGPSFIAKHNNKRNRRTGTPPETPENHLRKILRLKNLNSAPHSARTPFLIQLDIELSNLLEFLAPTVEELRAKEKYHLVLVRLIIICANVDVTGLSLPGGDVDIAIKCEGSDPLLLKLLVYTLNRLDLIHSFECVFDTPVPLIKVIDKCTGWCGKNSLDAGVKLDISMYQEFCKSTTEFIKKSVCFIHYIVIFSATHTSICHP</sequence>
<keyword evidence="3" id="KW-1185">Reference proteome</keyword>
<dbReference type="AlphaFoldDB" id="A0AAD9UP46"/>
<dbReference type="KEGG" id="bdw:94336116"/>
<dbReference type="RefSeq" id="XP_067803413.1">
    <property type="nucleotide sequence ID" value="XM_067946849.1"/>
</dbReference>
<dbReference type="InterPro" id="IPR043519">
    <property type="entry name" value="NT_sf"/>
</dbReference>
<comment type="caution">
    <text evidence="2">The sequence shown here is derived from an EMBL/GenBank/DDBJ whole genome shotgun (WGS) entry which is preliminary data.</text>
</comment>
<name>A0AAD9UP46_9APIC</name>
<protein>
    <submittedName>
        <fullName evidence="2">Nucleotidyltransferase superfamily</fullName>
    </submittedName>
</protein>
<reference evidence="2" key="1">
    <citation type="journal article" date="2023" name="Nat. Microbiol.">
        <title>Babesia duncani multi-omics identifies virulence factors and drug targets.</title>
        <authorList>
            <person name="Singh P."/>
            <person name="Lonardi S."/>
            <person name="Liang Q."/>
            <person name="Vydyam P."/>
            <person name="Khabirova E."/>
            <person name="Fang T."/>
            <person name="Gihaz S."/>
            <person name="Thekkiniath J."/>
            <person name="Munshi M."/>
            <person name="Abel S."/>
            <person name="Ciampossin L."/>
            <person name="Batugedara G."/>
            <person name="Gupta M."/>
            <person name="Lu X.M."/>
            <person name="Lenz T."/>
            <person name="Chakravarty S."/>
            <person name="Cornillot E."/>
            <person name="Hu Y."/>
            <person name="Ma W."/>
            <person name="Gonzalez L.M."/>
            <person name="Sanchez S."/>
            <person name="Estrada K."/>
            <person name="Sanchez-Flores A."/>
            <person name="Montero E."/>
            <person name="Harb O.S."/>
            <person name="Le Roch K.G."/>
            <person name="Mamoun C.B."/>
        </authorList>
    </citation>
    <scope>NUCLEOTIDE SEQUENCE</scope>
    <source>
        <strain evidence="2">WA1</strain>
    </source>
</reference>
<feature type="region of interest" description="Disordered" evidence="1">
    <location>
        <begin position="70"/>
        <end position="104"/>
    </location>
</feature>
<evidence type="ECO:0000313" key="3">
    <source>
        <dbReference type="Proteomes" id="UP001214638"/>
    </source>
</evidence>
<gene>
    <name evidence="2" type="ORF">BdWA1_001818</name>
</gene>
<proteinExistence type="predicted"/>
<dbReference type="SUPFAM" id="SSF81301">
    <property type="entry name" value="Nucleotidyltransferase"/>
    <property type="match status" value="1"/>
</dbReference>
<accession>A0AAD9UP46</accession>
<organism evidence="2 3">
    <name type="scientific">Babesia duncani</name>
    <dbReference type="NCBI Taxonomy" id="323732"/>
    <lineage>
        <taxon>Eukaryota</taxon>
        <taxon>Sar</taxon>
        <taxon>Alveolata</taxon>
        <taxon>Apicomplexa</taxon>
        <taxon>Aconoidasida</taxon>
        <taxon>Piroplasmida</taxon>
        <taxon>Babesiidae</taxon>
        <taxon>Babesia</taxon>
    </lineage>
</organism>
<dbReference type="Proteomes" id="UP001214638">
    <property type="component" value="Unassembled WGS sequence"/>
</dbReference>
<dbReference type="EMBL" id="JALLKP010000002">
    <property type="protein sequence ID" value="KAK2196571.1"/>
    <property type="molecule type" value="Genomic_DNA"/>
</dbReference>
<dbReference type="GeneID" id="94336116"/>